<evidence type="ECO:0000313" key="2">
    <source>
        <dbReference type="Proteomes" id="UP000823388"/>
    </source>
</evidence>
<reference evidence="1" key="1">
    <citation type="submission" date="2020-05" db="EMBL/GenBank/DDBJ databases">
        <title>WGS assembly of Panicum virgatum.</title>
        <authorList>
            <person name="Lovell J.T."/>
            <person name="Jenkins J."/>
            <person name="Shu S."/>
            <person name="Juenger T.E."/>
            <person name="Schmutz J."/>
        </authorList>
    </citation>
    <scope>NUCLEOTIDE SEQUENCE</scope>
    <source>
        <strain evidence="1">AP13</strain>
    </source>
</reference>
<dbReference type="Gene3D" id="1.10.150.720">
    <property type="entry name" value="Haloacid dehalogenase-like hydrolase"/>
    <property type="match status" value="1"/>
</dbReference>
<comment type="caution">
    <text evidence="1">The sequence shown here is derived from an EMBL/GenBank/DDBJ whole genome shotgun (WGS) entry which is preliminary data.</text>
</comment>
<dbReference type="Proteomes" id="UP000823388">
    <property type="component" value="Chromosome 6N"/>
</dbReference>
<dbReference type="InterPro" id="IPR044924">
    <property type="entry name" value="HAD-SF_hydro_IA_REG-2-like_cap"/>
</dbReference>
<dbReference type="InterPro" id="IPR023214">
    <property type="entry name" value="HAD_sf"/>
</dbReference>
<proteinExistence type="predicted"/>
<sequence>MPPAAAASCPLLRRAPAAPFAALSGALSRSGMARRLVAASAGGGGRAPAYGGLLLDAGGTLLQVARPVAETYASIGRRYGVTKPEKGIMEGFKRAFSAPWPKTLRYQGDGRPFWRIVVAEATNCTDDDYFEEVYQYYAHGDAWRLPVGADTTLRELKDAGVKLAVVSNFDTRLWKLLKDLNVSDMFDAIVVSSEVGYEKPAPEIFKIALGRDKIEFDQIGVEATNAVHVGDDETADKAGANAIGLECWLWGADVKTFSEIRDRILTTDDPQ</sequence>
<dbReference type="NCBIfam" id="TIGR01549">
    <property type="entry name" value="HAD-SF-IA-v1"/>
    <property type="match status" value="1"/>
</dbReference>
<dbReference type="InterPro" id="IPR036412">
    <property type="entry name" value="HAD-like_sf"/>
</dbReference>
<dbReference type="InterPro" id="IPR011949">
    <property type="entry name" value="HAD-SF_hydro_IA_REG-2-like"/>
</dbReference>
<organism evidence="1 2">
    <name type="scientific">Panicum virgatum</name>
    <name type="common">Blackwell switchgrass</name>
    <dbReference type="NCBI Taxonomy" id="38727"/>
    <lineage>
        <taxon>Eukaryota</taxon>
        <taxon>Viridiplantae</taxon>
        <taxon>Streptophyta</taxon>
        <taxon>Embryophyta</taxon>
        <taxon>Tracheophyta</taxon>
        <taxon>Spermatophyta</taxon>
        <taxon>Magnoliopsida</taxon>
        <taxon>Liliopsida</taxon>
        <taxon>Poales</taxon>
        <taxon>Poaceae</taxon>
        <taxon>PACMAD clade</taxon>
        <taxon>Panicoideae</taxon>
        <taxon>Panicodae</taxon>
        <taxon>Paniceae</taxon>
        <taxon>Panicinae</taxon>
        <taxon>Panicum</taxon>
        <taxon>Panicum sect. Hiantes</taxon>
    </lineage>
</organism>
<dbReference type="Pfam" id="PF00702">
    <property type="entry name" value="Hydrolase"/>
    <property type="match status" value="1"/>
</dbReference>
<dbReference type="AlphaFoldDB" id="A0A8T0QVK4"/>
<accession>A0A8T0QVK4</accession>
<dbReference type="SUPFAM" id="SSF56784">
    <property type="entry name" value="HAD-like"/>
    <property type="match status" value="1"/>
</dbReference>
<dbReference type="OrthoDB" id="1694274at2759"/>
<dbReference type="PANTHER" id="PTHR46649">
    <property type="match status" value="1"/>
</dbReference>
<keyword evidence="2" id="KW-1185">Reference proteome</keyword>
<evidence type="ECO:0000313" key="1">
    <source>
        <dbReference type="EMBL" id="KAG2577029.1"/>
    </source>
</evidence>
<name>A0A8T0QVK4_PANVG</name>
<dbReference type="SFLD" id="SFLDG01129">
    <property type="entry name" value="C1.5:_HAD__Beta-PGM__Phosphata"/>
    <property type="match status" value="1"/>
</dbReference>
<dbReference type="CDD" id="cd16415">
    <property type="entry name" value="HAD_dREG-2_like"/>
    <property type="match status" value="1"/>
</dbReference>
<dbReference type="NCBIfam" id="TIGR02252">
    <property type="entry name" value="DREG-2"/>
    <property type="match status" value="1"/>
</dbReference>
<evidence type="ECO:0008006" key="3">
    <source>
        <dbReference type="Google" id="ProtNLM"/>
    </source>
</evidence>
<dbReference type="PANTHER" id="PTHR46649:SF5">
    <property type="entry name" value="F14L17.7 PROTEIN"/>
    <property type="match status" value="1"/>
</dbReference>
<dbReference type="SFLD" id="SFLDS00003">
    <property type="entry name" value="Haloacid_Dehalogenase"/>
    <property type="match status" value="1"/>
</dbReference>
<dbReference type="PRINTS" id="PR00413">
    <property type="entry name" value="HADHALOGNASE"/>
</dbReference>
<dbReference type="InterPro" id="IPR006439">
    <property type="entry name" value="HAD-SF_hydro_IA"/>
</dbReference>
<dbReference type="Gene3D" id="3.40.50.1000">
    <property type="entry name" value="HAD superfamily/HAD-like"/>
    <property type="match status" value="1"/>
</dbReference>
<dbReference type="EMBL" id="CM029048">
    <property type="protein sequence ID" value="KAG2577029.1"/>
    <property type="molecule type" value="Genomic_DNA"/>
</dbReference>
<gene>
    <name evidence="1" type="ORF">PVAP13_6NG076500</name>
</gene>
<protein>
    <recommendedName>
        <fullName evidence="3">Haloacid dehalogenase-like hydrolase domain-containing protein 3</fullName>
    </recommendedName>
</protein>